<dbReference type="PANTHER" id="PTHR43108">
    <property type="entry name" value="N-ACETYLGLUCOSAMINE-6-SULFATASE FAMILY MEMBER"/>
    <property type="match status" value="1"/>
</dbReference>
<dbReference type="GO" id="GO:0018958">
    <property type="term" value="P:phenol-containing compound metabolic process"/>
    <property type="evidence" value="ECO:0007669"/>
    <property type="project" value="InterPro"/>
</dbReference>
<reference evidence="5" key="1">
    <citation type="submission" date="2022-10" db="EMBL/GenBank/DDBJ databases">
        <title>Culturing micro-colonial fungi from biological soil crusts in the Mojave desert and describing Neophaeococcomyces mojavensis, and introducing the new genera and species Taxawa tesnikishii.</title>
        <authorList>
            <person name="Kurbessoian T."/>
            <person name="Stajich J.E."/>
        </authorList>
    </citation>
    <scope>NUCLEOTIDE SEQUENCE</scope>
    <source>
        <strain evidence="5">TK_35</strain>
    </source>
</reference>
<feature type="chain" id="PRO_5041322722" description="Arylsulfatase" evidence="3">
    <location>
        <begin position="21"/>
        <end position="634"/>
    </location>
</feature>
<keyword evidence="6" id="KW-1185">Reference proteome</keyword>
<keyword evidence="2" id="KW-0378">Hydrolase</keyword>
<comment type="catalytic activity">
    <reaction evidence="2">
        <text>an aryl sulfate + H2O = a phenol + sulfate + H(+)</text>
        <dbReference type="Rhea" id="RHEA:17261"/>
        <dbReference type="ChEBI" id="CHEBI:15377"/>
        <dbReference type="ChEBI" id="CHEBI:15378"/>
        <dbReference type="ChEBI" id="CHEBI:16189"/>
        <dbReference type="ChEBI" id="CHEBI:33853"/>
        <dbReference type="ChEBI" id="CHEBI:140317"/>
        <dbReference type="EC" id="3.1.6.1"/>
    </reaction>
</comment>
<dbReference type="InterPro" id="IPR017850">
    <property type="entry name" value="Alkaline_phosphatase_core_sf"/>
</dbReference>
<proteinExistence type="inferred from homology"/>
<evidence type="ECO:0000256" key="3">
    <source>
        <dbReference type="SAM" id="SignalP"/>
    </source>
</evidence>
<dbReference type="InterPro" id="IPR012083">
    <property type="entry name" value="Arylsulfatase"/>
</dbReference>
<dbReference type="EMBL" id="JAPDRN010000012">
    <property type="protein sequence ID" value="KAJ9641147.1"/>
    <property type="molecule type" value="Genomic_DNA"/>
</dbReference>
<dbReference type="PANTHER" id="PTHR43108:SF8">
    <property type="entry name" value="SD21168P"/>
    <property type="match status" value="1"/>
</dbReference>
<dbReference type="PIRSF" id="PIRSF000972">
    <property type="entry name" value="Arylsulf_plant"/>
    <property type="match status" value="1"/>
</dbReference>
<dbReference type="InterPro" id="IPR000917">
    <property type="entry name" value="Sulfatase_N"/>
</dbReference>
<dbReference type="SUPFAM" id="SSF53649">
    <property type="entry name" value="Alkaline phosphatase-like"/>
    <property type="match status" value="1"/>
</dbReference>
<accession>A0AA38YBS7</accession>
<dbReference type="Gene3D" id="3.40.720.10">
    <property type="entry name" value="Alkaline Phosphatase, subunit A"/>
    <property type="match status" value="1"/>
</dbReference>
<organism evidence="5 6">
    <name type="scientific">Knufia peltigerae</name>
    <dbReference type="NCBI Taxonomy" id="1002370"/>
    <lineage>
        <taxon>Eukaryota</taxon>
        <taxon>Fungi</taxon>
        <taxon>Dikarya</taxon>
        <taxon>Ascomycota</taxon>
        <taxon>Pezizomycotina</taxon>
        <taxon>Eurotiomycetes</taxon>
        <taxon>Chaetothyriomycetidae</taxon>
        <taxon>Chaetothyriales</taxon>
        <taxon>Trichomeriaceae</taxon>
        <taxon>Knufia</taxon>
    </lineage>
</organism>
<gene>
    <name evidence="5" type="ORF">H2204_002825</name>
</gene>
<evidence type="ECO:0000259" key="4">
    <source>
        <dbReference type="Pfam" id="PF00884"/>
    </source>
</evidence>
<feature type="signal peptide" evidence="3">
    <location>
        <begin position="1"/>
        <end position="20"/>
    </location>
</feature>
<keyword evidence="3" id="KW-0732">Signal</keyword>
<dbReference type="CDD" id="cd16147">
    <property type="entry name" value="G6S"/>
    <property type="match status" value="1"/>
</dbReference>
<feature type="domain" description="Sulfatase N-terminal" evidence="4">
    <location>
        <begin position="145"/>
        <end position="409"/>
    </location>
</feature>
<sequence>MHFFKSLIVGGASIWTAASAVASTKPNILFILTDDQDWHMESIVCQKPIYDTEEDYSGLMREIATYASSTKVHTQRRDSVQQSLLHRGALLPITRDSVDRKSGPQHKCDRCISSVRYVKDMIQFYTIQSLRRDNSGGWPKILREGINDDYLPLWMQNAGYNTYYTGKLWNHHHIDNYDKPRARGFNGSDFLLDPYTYEYYHSRMSRNNERPVSYEGQYSPDVIAQKAYGFLNEAMQHKEPWMLTVAPVASHGNVRLEGGWEISAPRYAKRHEHLFKDYKIPRDKNFNPEKQGGVSWVKNLPLLNDTVIAYNDEYQRARLRSLQPVDEMIENLVKMLEAKGVLDNTYIFYTTDNGYHISQHRLHPGKECGYDTDIHIPLAVRGPGVAAGRVTKAVTSHTDLSPTILQLAGQSREDFDGRPIPLSADETAQDTSNWEHVNIEFWGRAVPEGTMGKYTDDYNPEWGFEGAIRNNTYKGLRLIGDGYSLYYSVHCTGEHEFYDSINDPGQLVNLFDDRDVSAAYSLRGRPFDEIIHRLDALMMVLKSCKSESCLKPWDALHSRGNVATLKDALHPDFDAFYKAQPKVAFTSCELGYIREAEGPQDANVLGSAATRLELREQQASGQSFGYKGHWSHWT</sequence>
<dbReference type="Proteomes" id="UP001172681">
    <property type="component" value="Unassembled WGS sequence"/>
</dbReference>
<evidence type="ECO:0000256" key="1">
    <source>
        <dbReference type="ARBA" id="ARBA00008779"/>
    </source>
</evidence>
<dbReference type="GO" id="GO:0005539">
    <property type="term" value="F:glycosaminoglycan binding"/>
    <property type="evidence" value="ECO:0007669"/>
    <property type="project" value="TreeGrafter"/>
</dbReference>
<name>A0AA38YBS7_9EURO</name>
<evidence type="ECO:0000256" key="2">
    <source>
        <dbReference type="PIRNR" id="PIRNR000972"/>
    </source>
</evidence>
<dbReference type="EC" id="3.1.6.1" evidence="2"/>
<comment type="caution">
    <text evidence="5">The sequence shown here is derived from an EMBL/GenBank/DDBJ whole genome shotgun (WGS) entry which is preliminary data.</text>
</comment>
<dbReference type="GO" id="GO:0004065">
    <property type="term" value="F:arylsulfatase activity"/>
    <property type="evidence" value="ECO:0007669"/>
    <property type="project" value="UniProtKB-UniRule"/>
</dbReference>
<evidence type="ECO:0000313" key="5">
    <source>
        <dbReference type="EMBL" id="KAJ9641147.1"/>
    </source>
</evidence>
<evidence type="ECO:0000313" key="6">
    <source>
        <dbReference type="Proteomes" id="UP001172681"/>
    </source>
</evidence>
<dbReference type="AlphaFoldDB" id="A0AA38YBS7"/>
<protein>
    <recommendedName>
        <fullName evidence="2">Arylsulfatase</fullName>
        <shortName evidence="2">AS</shortName>
        <ecNumber evidence="2">3.1.6.1</ecNumber>
    </recommendedName>
    <alternativeName>
        <fullName evidence="2">Aryl-sulfate sulphohydrolase</fullName>
    </alternativeName>
</protein>
<comment type="similarity">
    <text evidence="1 2">Belongs to the sulfatase family.</text>
</comment>
<dbReference type="Pfam" id="PF00884">
    <property type="entry name" value="Sulfatase"/>
    <property type="match status" value="1"/>
</dbReference>
<dbReference type="GO" id="GO:0008449">
    <property type="term" value="F:N-acetylglucosamine-6-sulfatase activity"/>
    <property type="evidence" value="ECO:0007669"/>
    <property type="project" value="TreeGrafter"/>
</dbReference>